<dbReference type="AlphaFoldDB" id="A0A3N7G5A2"/>
<organism evidence="2 3">
    <name type="scientific">Populus trichocarpa</name>
    <name type="common">Western balsam poplar</name>
    <name type="synonym">Populus balsamifera subsp. trichocarpa</name>
    <dbReference type="NCBI Taxonomy" id="3694"/>
    <lineage>
        <taxon>Eukaryota</taxon>
        <taxon>Viridiplantae</taxon>
        <taxon>Streptophyta</taxon>
        <taxon>Embryophyta</taxon>
        <taxon>Tracheophyta</taxon>
        <taxon>Spermatophyta</taxon>
        <taxon>Magnoliopsida</taxon>
        <taxon>eudicotyledons</taxon>
        <taxon>Gunneridae</taxon>
        <taxon>Pentapetalae</taxon>
        <taxon>rosids</taxon>
        <taxon>fabids</taxon>
        <taxon>Malpighiales</taxon>
        <taxon>Salicaceae</taxon>
        <taxon>Saliceae</taxon>
        <taxon>Populus</taxon>
    </lineage>
</organism>
<name>A0A3N7G5A2_POPTR</name>
<dbReference type="Proteomes" id="UP000006729">
    <property type="component" value="Chromosome 17"/>
</dbReference>
<evidence type="ECO:0000313" key="3">
    <source>
        <dbReference type="Proteomes" id="UP000006729"/>
    </source>
</evidence>
<dbReference type="EMBL" id="CM009306">
    <property type="protein sequence ID" value="RQP02370.1"/>
    <property type="molecule type" value="Genomic_DNA"/>
</dbReference>
<reference evidence="2 3" key="1">
    <citation type="journal article" date="2006" name="Science">
        <title>The genome of black cottonwood, Populus trichocarpa (Torr. &amp; Gray).</title>
        <authorList>
            <person name="Tuskan G.A."/>
            <person name="Difazio S."/>
            <person name="Jansson S."/>
            <person name="Bohlmann J."/>
            <person name="Grigoriev I."/>
            <person name="Hellsten U."/>
            <person name="Putnam N."/>
            <person name="Ralph S."/>
            <person name="Rombauts S."/>
            <person name="Salamov A."/>
            <person name="Schein J."/>
            <person name="Sterck L."/>
            <person name="Aerts A."/>
            <person name="Bhalerao R.R."/>
            <person name="Bhalerao R.P."/>
            <person name="Blaudez D."/>
            <person name="Boerjan W."/>
            <person name="Brun A."/>
            <person name="Brunner A."/>
            <person name="Busov V."/>
            <person name="Campbell M."/>
            <person name="Carlson J."/>
            <person name="Chalot M."/>
            <person name="Chapman J."/>
            <person name="Chen G.L."/>
            <person name="Cooper D."/>
            <person name="Coutinho P.M."/>
            <person name="Couturier J."/>
            <person name="Covert S."/>
            <person name="Cronk Q."/>
            <person name="Cunningham R."/>
            <person name="Davis J."/>
            <person name="Degroeve S."/>
            <person name="Dejardin A."/>
            <person name="Depamphilis C."/>
            <person name="Detter J."/>
            <person name="Dirks B."/>
            <person name="Dubchak I."/>
            <person name="Duplessis S."/>
            <person name="Ehlting J."/>
            <person name="Ellis B."/>
            <person name="Gendler K."/>
            <person name="Goodstein D."/>
            <person name="Gribskov M."/>
            <person name="Grimwood J."/>
            <person name="Groover A."/>
            <person name="Gunter L."/>
            <person name="Hamberger B."/>
            <person name="Heinze B."/>
            <person name="Helariutta Y."/>
            <person name="Henrissat B."/>
            <person name="Holligan D."/>
            <person name="Holt R."/>
            <person name="Huang W."/>
            <person name="Islam-Faridi N."/>
            <person name="Jones S."/>
            <person name="Jones-Rhoades M."/>
            <person name="Jorgensen R."/>
            <person name="Joshi C."/>
            <person name="Kangasjarvi J."/>
            <person name="Karlsson J."/>
            <person name="Kelleher C."/>
            <person name="Kirkpatrick R."/>
            <person name="Kirst M."/>
            <person name="Kohler A."/>
            <person name="Kalluri U."/>
            <person name="Larimer F."/>
            <person name="Leebens-Mack J."/>
            <person name="Leple J.C."/>
            <person name="Locascio P."/>
            <person name="Lou Y."/>
            <person name="Lucas S."/>
            <person name="Martin F."/>
            <person name="Montanini B."/>
            <person name="Napoli C."/>
            <person name="Nelson D.R."/>
            <person name="Nelson C."/>
            <person name="Nieminen K."/>
            <person name="Nilsson O."/>
            <person name="Pereda V."/>
            <person name="Peter G."/>
            <person name="Philippe R."/>
            <person name="Pilate G."/>
            <person name="Poliakov A."/>
            <person name="Razumovskaya J."/>
            <person name="Richardson P."/>
            <person name="Rinaldi C."/>
            <person name="Ritland K."/>
            <person name="Rouze P."/>
            <person name="Ryaboy D."/>
            <person name="Schmutz J."/>
            <person name="Schrader J."/>
            <person name="Segerman B."/>
            <person name="Shin H."/>
            <person name="Siddiqui A."/>
            <person name="Sterky F."/>
            <person name="Terry A."/>
            <person name="Tsai C.J."/>
            <person name="Uberbacher E."/>
            <person name="Unneberg P."/>
            <person name="Vahala J."/>
            <person name="Wall K."/>
            <person name="Wessler S."/>
            <person name="Yang G."/>
            <person name="Yin T."/>
            <person name="Douglas C."/>
            <person name="Marra M."/>
            <person name="Sandberg G."/>
            <person name="Van de Peer Y."/>
            <person name="Rokhsar D."/>
        </authorList>
    </citation>
    <scope>NUCLEOTIDE SEQUENCE [LARGE SCALE GENOMIC DNA]</scope>
    <source>
        <strain evidence="3">cv. Nisqually</strain>
    </source>
</reference>
<evidence type="ECO:0000256" key="1">
    <source>
        <dbReference type="SAM" id="MobiDB-lite"/>
    </source>
</evidence>
<sequence>MLPKNATRSFNDEVHNSHCITGTRKLSPRSLNADAAEVSTVIESANKNTSQKKNSTTSKTRGSLNKNIEKFKDYVRHRKSTLGNKDLLEGEGNDEDQGRRLKNAYNRARRLRMKQGEASRGRHKPMS</sequence>
<keyword evidence="3" id="KW-1185">Reference proteome</keyword>
<accession>A0A3N7G5A2</accession>
<gene>
    <name evidence="2" type="ORF">POPTR_017G142966</name>
</gene>
<evidence type="ECO:0000313" key="2">
    <source>
        <dbReference type="EMBL" id="RQP02370.1"/>
    </source>
</evidence>
<protein>
    <submittedName>
        <fullName evidence="2">Uncharacterized protein</fullName>
    </submittedName>
</protein>
<feature type="region of interest" description="Disordered" evidence="1">
    <location>
        <begin position="42"/>
        <end position="64"/>
    </location>
</feature>
<dbReference type="InParanoid" id="A0A3N7G5A2"/>
<feature type="region of interest" description="Disordered" evidence="1">
    <location>
        <begin position="79"/>
        <end position="127"/>
    </location>
</feature>
<feature type="compositionally biased region" description="Low complexity" evidence="1">
    <location>
        <begin position="44"/>
        <end position="60"/>
    </location>
</feature>
<proteinExistence type="predicted"/>